<proteinExistence type="predicted"/>
<dbReference type="SMART" id="SM00344">
    <property type="entry name" value="HTH_ASNC"/>
    <property type="match status" value="1"/>
</dbReference>
<reference evidence="2 3" key="1">
    <citation type="submission" date="2018-06" db="EMBL/GenBank/DDBJ databases">
        <authorList>
            <person name="Strepis N."/>
        </authorList>
    </citation>
    <scope>NUCLEOTIDE SEQUENCE [LARGE SCALE GENOMIC DNA]</scope>
    <source>
        <strain evidence="2">LUCI</strain>
    </source>
</reference>
<dbReference type="EMBL" id="UPPP01000059">
    <property type="protein sequence ID" value="VBB05877.1"/>
    <property type="molecule type" value="Genomic_DNA"/>
</dbReference>
<evidence type="ECO:0000259" key="1">
    <source>
        <dbReference type="Pfam" id="PF01037"/>
    </source>
</evidence>
<accession>A0A498R4Y3</accession>
<evidence type="ECO:0000313" key="3">
    <source>
        <dbReference type="Proteomes" id="UP000277811"/>
    </source>
</evidence>
<dbReference type="Proteomes" id="UP000277811">
    <property type="component" value="Unassembled WGS sequence"/>
</dbReference>
<organism evidence="2 3">
    <name type="scientific">Lucifera butyrica</name>
    <dbReference type="NCBI Taxonomy" id="1351585"/>
    <lineage>
        <taxon>Bacteria</taxon>
        <taxon>Bacillati</taxon>
        <taxon>Bacillota</taxon>
        <taxon>Negativicutes</taxon>
        <taxon>Veillonellales</taxon>
        <taxon>Veillonellaceae</taxon>
        <taxon>Lucifera</taxon>
    </lineage>
</organism>
<dbReference type="Gene3D" id="3.30.70.920">
    <property type="match status" value="1"/>
</dbReference>
<dbReference type="InterPro" id="IPR011008">
    <property type="entry name" value="Dimeric_a/b-barrel"/>
</dbReference>
<dbReference type="InterPro" id="IPR036388">
    <property type="entry name" value="WH-like_DNA-bd_sf"/>
</dbReference>
<evidence type="ECO:0000313" key="2">
    <source>
        <dbReference type="EMBL" id="VBB05877.1"/>
    </source>
</evidence>
<dbReference type="InterPro" id="IPR019887">
    <property type="entry name" value="Tscrpt_reg_AsnC/Lrp_C"/>
</dbReference>
<dbReference type="RefSeq" id="WP_122626841.1">
    <property type="nucleotide sequence ID" value="NZ_UPPP01000059.1"/>
</dbReference>
<feature type="domain" description="Transcription regulator AsnC/Lrp ligand binding" evidence="1">
    <location>
        <begin position="70"/>
        <end position="144"/>
    </location>
</feature>
<protein>
    <submittedName>
        <fullName evidence="2">Dimeric alpha-beta barrel</fullName>
    </submittedName>
</protein>
<dbReference type="Gene3D" id="1.10.10.10">
    <property type="entry name" value="Winged helix-like DNA-binding domain superfamily/Winged helix DNA-binding domain"/>
    <property type="match status" value="1"/>
</dbReference>
<dbReference type="Pfam" id="PF01037">
    <property type="entry name" value="AsnC_trans_reg"/>
    <property type="match status" value="1"/>
</dbReference>
<dbReference type="InterPro" id="IPR019888">
    <property type="entry name" value="Tscrpt_reg_AsnC-like"/>
</dbReference>
<dbReference type="PANTHER" id="PTHR43413:SF7">
    <property type="entry name" value="HTH-TYPE TRANSCRIPTIONAL REGULATOR PTR2"/>
    <property type="match status" value="1"/>
</dbReference>
<sequence>MEKDAEVKELLELLEKNHNHTVEEMAVMLGRSPAEVQAQIKQLEDEKIIVTYQPIINWEKAGVDSVTAIIEVKITPQREVGFDALAERIYRFPEVRSLYLMSGAFDLLVMLEGQTLREIADFVSTKLSTIEGVISTTTHFMLKQYKYAGVIIEDEEEDHRLVVTP</sequence>
<dbReference type="OrthoDB" id="66249at2"/>
<dbReference type="SUPFAM" id="SSF46785">
    <property type="entry name" value="Winged helix' DNA-binding domain"/>
    <property type="match status" value="1"/>
</dbReference>
<dbReference type="SUPFAM" id="SSF54909">
    <property type="entry name" value="Dimeric alpha+beta barrel"/>
    <property type="match status" value="1"/>
</dbReference>
<dbReference type="InterPro" id="IPR050684">
    <property type="entry name" value="HTH-Siroheme_Decarb"/>
</dbReference>
<keyword evidence="3" id="KW-1185">Reference proteome</keyword>
<dbReference type="InterPro" id="IPR036390">
    <property type="entry name" value="WH_DNA-bd_sf"/>
</dbReference>
<name>A0A498R4Y3_9FIRM</name>
<gene>
    <name evidence="2" type="ORF">LUCI_1088</name>
</gene>
<dbReference type="AlphaFoldDB" id="A0A498R4Y3"/>
<dbReference type="PANTHER" id="PTHR43413">
    <property type="entry name" value="TRANSCRIPTIONAL REGULATOR, ASNC FAMILY"/>
    <property type="match status" value="1"/>
</dbReference>